<evidence type="ECO:0008006" key="4">
    <source>
        <dbReference type="Google" id="ProtNLM"/>
    </source>
</evidence>
<evidence type="ECO:0000313" key="2">
    <source>
        <dbReference type="EMBL" id="CAE7215986.1"/>
    </source>
</evidence>
<evidence type="ECO:0000313" key="3">
    <source>
        <dbReference type="Proteomes" id="UP000663827"/>
    </source>
</evidence>
<dbReference type="Proteomes" id="UP000663827">
    <property type="component" value="Unassembled WGS sequence"/>
</dbReference>
<dbReference type="EMBL" id="CAJNJQ010005021">
    <property type="protein sequence ID" value="CAE7215986.1"/>
    <property type="molecule type" value="Genomic_DNA"/>
</dbReference>
<keyword evidence="1" id="KW-1133">Transmembrane helix</keyword>
<name>A0A8H3E9L9_9AGAM</name>
<comment type="caution">
    <text evidence="2">The sequence shown here is derived from an EMBL/GenBank/DDBJ whole genome shotgun (WGS) entry which is preliminary data.</text>
</comment>
<keyword evidence="1" id="KW-0472">Membrane</keyword>
<accession>A0A8H3E9L9</accession>
<feature type="transmembrane region" description="Helical" evidence="1">
    <location>
        <begin position="100"/>
        <end position="121"/>
    </location>
</feature>
<dbReference type="AlphaFoldDB" id="A0A8H3E9L9"/>
<proteinExistence type="predicted"/>
<evidence type="ECO:0000256" key="1">
    <source>
        <dbReference type="SAM" id="Phobius"/>
    </source>
</evidence>
<gene>
    <name evidence="2" type="ORF">RDB_LOCUS159787</name>
</gene>
<organism evidence="2 3">
    <name type="scientific">Rhizoctonia solani</name>
    <dbReference type="NCBI Taxonomy" id="456999"/>
    <lineage>
        <taxon>Eukaryota</taxon>
        <taxon>Fungi</taxon>
        <taxon>Dikarya</taxon>
        <taxon>Basidiomycota</taxon>
        <taxon>Agaricomycotina</taxon>
        <taxon>Agaricomycetes</taxon>
        <taxon>Cantharellales</taxon>
        <taxon>Ceratobasidiaceae</taxon>
        <taxon>Rhizoctonia</taxon>
    </lineage>
</organism>
<sequence length="532" mass="59165">MASIHHVASGHGLLGVSFAFISTISTRTQSIRGEMPHQLLGFNPPPLLKLSDDILSNIFMDIVFEHTNSETSWSLSTPFVGQDVRTIYRRIYCLLSVCRYWRAIALATGALWSVIPMIVIVNPSEGQQPFQLSLQRAGGSNLHLAVTKQISMFSILTETLAKYGPRFSTIDLRAYSINEIRKAIEALLQHGTPRTLSELSLSNKLHFQHDPHNDGGYITARESPLNTSFATLLGLLSILRLHGTNVHWNTTRFSSRLVELHIEEITLGSDAALAPFLKAISSASELRDLKIISVITIRDAHAPPDTIAGALPPPVILPKLRSLLLVGLYFNTLRILLPAIAPSSCGVSLVLGNRGLMTCERFIHHDHNRSIREKRADIFKVSDLLERSPIDTLTLFGRQLTGQCLTGALLHHLPTLKTLYIDSCLINWVVCSRIAQPFNPLVAQGGFSTLDVLCITRSSIHVDAFDEFKDVAISYREVILAGVYIVDPDKKDKQPLPEDHRLVKWLVANIPVVRMVDHGFGSPKDNDKWSQW</sequence>
<protein>
    <recommendedName>
        <fullName evidence="4">F-box domain-containing protein</fullName>
    </recommendedName>
</protein>
<keyword evidence="1" id="KW-0812">Transmembrane</keyword>
<dbReference type="SUPFAM" id="SSF52047">
    <property type="entry name" value="RNI-like"/>
    <property type="match status" value="1"/>
</dbReference>
<reference evidence="2" key="1">
    <citation type="submission" date="2021-01" db="EMBL/GenBank/DDBJ databases">
        <authorList>
            <person name="Kaushik A."/>
        </authorList>
    </citation>
    <scope>NUCLEOTIDE SEQUENCE</scope>
    <source>
        <strain evidence="2">AG5</strain>
    </source>
</reference>